<sequence>MTSVLVTGSSGLIGSAIAQHLSSDGDVRLRRLVRDGRSCAAGDVCGDLRDAVSVRRAMDGVDVLVHAASYTGPDPALAWGVNETGTRVLVDAAHAAGVRRIVSISTAAVYGPGPHLNVVEGRLSSNPVSEVSRSRLAGETHVREAGGYVLRPNFVSGARDRAFIPGLVALFASLGAWVDNGAAHISTIDSCDLARLTAAFALGPAITGPRIVHVNHPQPISIRYLLNAIEQRFRVPAPERSITCEEAFAIASRPEFPFTKRQVSLVTLDHTYDSMRAWRATGLVPTAPFPIRAESSSWYGATLGQYAPGLADWHGSRQVSYESMG</sequence>
<reference evidence="3" key="1">
    <citation type="submission" date="2019-09" db="EMBL/GenBank/DDBJ databases">
        <title>Mumia zhuanghuii sp. nov. isolated from the intestinal contents of plateau pika (Ochotona curzoniae) in the Qinghai-Tibet plateau of China.</title>
        <authorList>
            <person name="Tian Z."/>
        </authorList>
    </citation>
    <scope>NUCLEOTIDE SEQUENCE [LARGE SCALE GENOMIC DNA]</scope>
    <source>
        <strain evidence="3">JCM 30598</strain>
    </source>
</reference>
<dbReference type="InterPro" id="IPR036291">
    <property type="entry name" value="NAD(P)-bd_dom_sf"/>
</dbReference>
<dbReference type="AlphaFoldDB" id="A0A5J5J154"/>
<feature type="domain" description="NAD-dependent epimerase/dehydratase" evidence="1">
    <location>
        <begin position="4"/>
        <end position="171"/>
    </location>
</feature>
<dbReference type="EMBL" id="VYSA01000002">
    <property type="protein sequence ID" value="KAA9108251.1"/>
    <property type="molecule type" value="Genomic_DNA"/>
</dbReference>
<dbReference type="SUPFAM" id="SSF51735">
    <property type="entry name" value="NAD(P)-binding Rossmann-fold domains"/>
    <property type="match status" value="1"/>
</dbReference>
<accession>A0A5J5J154</accession>
<gene>
    <name evidence="2" type="ORF">F6B43_12710</name>
</gene>
<name>A0A5J5J154_9MICO</name>
<protein>
    <submittedName>
        <fullName evidence="2">NAD(P)-dependent oxidoreductase</fullName>
    </submittedName>
</protein>
<evidence type="ECO:0000313" key="2">
    <source>
        <dbReference type="EMBL" id="KAA9108251.1"/>
    </source>
</evidence>
<dbReference type="OrthoDB" id="9801785at2"/>
<comment type="caution">
    <text evidence="2">The sequence shown here is derived from an EMBL/GenBank/DDBJ whole genome shotgun (WGS) entry which is preliminary data.</text>
</comment>
<dbReference type="Proteomes" id="UP000325827">
    <property type="component" value="Unassembled WGS sequence"/>
</dbReference>
<dbReference type="PANTHER" id="PTHR43245">
    <property type="entry name" value="BIFUNCTIONAL POLYMYXIN RESISTANCE PROTEIN ARNA"/>
    <property type="match status" value="1"/>
</dbReference>
<proteinExistence type="predicted"/>
<evidence type="ECO:0000259" key="1">
    <source>
        <dbReference type="Pfam" id="PF01370"/>
    </source>
</evidence>
<dbReference type="Gene3D" id="3.40.50.720">
    <property type="entry name" value="NAD(P)-binding Rossmann-like Domain"/>
    <property type="match status" value="1"/>
</dbReference>
<dbReference type="Pfam" id="PF01370">
    <property type="entry name" value="Epimerase"/>
    <property type="match status" value="1"/>
</dbReference>
<keyword evidence="3" id="KW-1185">Reference proteome</keyword>
<dbReference type="RefSeq" id="WP_150449283.1">
    <property type="nucleotide sequence ID" value="NZ_VYSA01000002.1"/>
</dbReference>
<evidence type="ECO:0000313" key="3">
    <source>
        <dbReference type="Proteomes" id="UP000325827"/>
    </source>
</evidence>
<dbReference type="InterPro" id="IPR050177">
    <property type="entry name" value="Lipid_A_modif_metabolic_enz"/>
</dbReference>
<dbReference type="InterPro" id="IPR001509">
    <property type="entry name" value="Epimerase_deHydtase"/>
</dbReference>
<organism evidence="2 3">
    <name type="scientific">Microbacterium rhizomatis</name>
    <dbReference type="NCBI Taxonomy" id="1631477"/>
    <lineage>
        <taxon>Bacteria</taxon>
        <taxon>Bacillati</taxon>
        <taxon>Actinomycetota</taxon>
        <taxon>Actinomycetes</taxon>
        <taxon>Micrococcales</taxon>
        <taxon>Microbacteriaceae</taxon>
        <taxon>Microbacterium</taxon>
    </lineage>
</organism>